<proteinExistence type="predicted"/>
<sequence>MRLRDRRISDQQTSEQTSRKSLKRKLSTSEDDEEVHVSPDSIFTSIKRLISGTSVQAKNEGRTPQLEKADRIRKRRKCAIDNSIDNDFIHSTPIR</sequence>
<reference evidence="2" key="3">
    <citation type="submission" date="2025-09" db="UniProtKB">
        <authorList>
            <consortium name="Ensembl"/>
        </authorList>
    </citation>
    <scope>IDENTIFICATION</scope>
</reference>
<dbReference type="Ensembl" id="ENSCINT00000029441.2">
    <property type="protein sequence ID" value="ENSCINP00000029195.2"/>
    <property type="gene ID" value="ENSCING00000017111.2"/>
</dbReference>
<reference evidence="3" key="1">
    <citation type="journal article" date="2002" name="Science">
        <title>The draft genome of Ciona intestinalis: insights into chordate and vertebrate origins.</title>
        <authorList>
            <person name="Dehal P."/>
            <person name="Satou Y."/>
            <person name="Campbell R.K."/>
            <person name="Chapman J."/>
            <person name="Degnan B."/>
            <person name="De Tomaso A."/>
            <person name="Davidson B."/>
            <person name="Di Gregorio A."/>
            <person name="Gelpke M."/>
            <person name="Goodstein D.M."/>
            <person name="Harafuji N."/>
            <person name="Hastings K.E."/>
            <person name="Ho I."/>
            <person name="Hotta K."/>
            <person name="Huang W."/>
            <person name="Kawashima T."/>
            <person name="Lemaire P."/>
            <person name="Martinez D."/>
            <person name="Meinertzhagen I.A."/>
            <person name="Necula S."/>
            <person name="Nonaka M."/>
            <person name="Putnam N."/>
            <person name="Rash S."/>
            <person name="Saiga H."/>
            <person name="Satake M."/>
            <person name="Terry A."/>
            <person name="Yamada L."/>
            <person name="Wang H.G."/>
            <person name="Awazu S."/>
            <person name="Azumi K."/>
            <person name="Boore J."/>
            <person name="Branno M."/>
            <person name="Chin-Bow S."/>
            <person name="DeSantis R."/>
            <person name="Doyle S."/>
            <person name="Francino P."/>
            <person name="Keys D.N."/>
            <person name="Haga S."/>
            <person name="Hayashi H."/>
            <person name="Hino K."/>
            <person name="Imai K.S."/>
            <person name="Inaba K."/>
            <person name="Kano S."/>
            <person name="Kobayashi K."/>
            <person name="Kobayashi M."/>
            <person name="Lee B.I."/>
            <person name="Makabe K.W."/>
            <person name="Manohar C."/>
            <person name="Matassi G."/>
            <person name="Medina M."/>
            <person name="Mochizuki Y."/>
            <person name="Mount S."/>
            <person name="Morishita T."/>
            <person name="Miura S."/>
            <person name="Nakayama A."/>
            <person name="Nishizaka S."/>
            <person name="Nomoto H."/>
            <person name="Ohta F."/>
            <person name="Oishi K."/>
            <person name="Rigoutsos I."/>
            <person name="Sano M."/>
            <person name="Sasaki A."/>
            <person name="Sasakura Y."/>
            <person name="Shoguchi E."/>
            <person name="Shin-i T."/>
            <person name="Spagnuolo A."/>
            <person name="Stainier D."/>
            <person name="Suzuki M.M."/>
            <person name="Tassy O."/>
            <person name="Takatori N."/>
            <person name="Tokuoka M."/>
            <person name="Yagi K."/>
            <person name="Yoshizaki F."/>
            <person name="Wada S."/>
            <person name="Zhang C."/>
            <person name="Hyatt P.D."/>
            <person name="Larimer F."/>
            <person name="Detter C."/>
            <person name="Doggett N."/>
            <person name="Glavina T."/>
            <person name="Hawkins T."/>
            <person name="Richardson P."/>
            <person name="Lucas S."/>
            <person name="Kohara Y."/>
            <person name="Levine M."/>
            <person name="Satoh N."/>
            <person name="Rokhsar D.S."/>
        </authorList>
    </citation>
    <scope>NUCLEOTIDE SEQUENCE [LARGE SCALE GENOMIC DNA]</scope>
</reference>
<evidence type="ECO:0000313" key="3">
    <source>
        <dbReference type="Proteomes" id="UP000008144"/>
    </source>
</evidence>
<dbReference type="HOGENOM" id="CLU_2378051_0_0_1"/>
<name>F6WFT4_CIOIN</name>
<dbReference type="AlphaFoldDB" id="F6WFT4"/>
<dbReference type="InParanoid" id="F6WFT4"/>
<dbReference type="Proteomes" id="UP000008144">
    <property type="component" value="Unassembled WGS sequence"/>
</dbReference>
<protein>
    <submittedName>
        <fullName evidence="2">Uncharacterized protein</fullName>
    </submittedName>
</protein>
<evidence type="ECO:0000313" key="2">
    <source>
        <dbReference type="Ensembl" id="ENSCINP00000029195.2"/>
    </source>
</evidence>
<feature type="region of interest" description="Disordered" evidence="1">
    <location>
        <begin position="1"/>
        <end position="37"/>
    </location>
</feature>
<organism evidence="2 3">
    <name type="scientific">Ciona intestinalis</name>
    <name type="common">Transparent sea squirt</name>
    <name type="synonym">Ascidia intestinalis</name>
    <dbReference type="NCBI Taxonomy" id="7719"/>
    <lineage>
        <taxon>Eukaryota</taxon>
        <taxon>Metazoa</taxon>
        <taxon>Chordata</taxon>
        <taxon>Tunicata</taxon>
        <taxon>Ascidiacea</taxon>
        <taxon>Phlebobranchia</taxon>
        <taxon>Cionidae</taxon>
        <taxon>Ciona</taxon>
    </lineage>
</organism>
<dbReference type="GeneTree" id="ENSGT01010000223766"/>
<reference evidence="2" key="2">
    <citation type="submission" date="2025-08" db="UniProtKB">
        <authorList>
            <consortium name="Ensembl"/>
        </authorList>
    </citation>
    <scope>IDENTIFICATION</scope>
</reference>
<accession>F6WFT4</accession>
<evidence type="ECO:0000256" key="1">
    <source>
        <dbReference type="SAM" id="MobiDB-lite"/>
    </source>
</evidence>
<keyword evidence="3" id="KW-1185">Reference proteome</keyword>